<name>A0ABU8QHM7_9RHOB</name>
<dbReference type="Proteomes" id="UP001368270">
    <property type="component" value="Unassembled WGS sequence"/>
</dbReference>
<dbReference type="RefSeq" id="WP_339403754.1">
    <property type="nucleotide sequence ID" value="NZ_JBBGAZ010000006.1"/>
</dbReference>
<dbReference type="EMBL" id="JBBGAZ010000006">
    <property type="protein sequence ID" value="MEJ5218912.1"/>
    <property type="molecule type" value="Genomic_DNA"/>
</dbReference>
<reference evidence="1 2" key="1">
    <citation type="submission" date="2024-03" db="EMBL/GenBank/DDBJ databases">
        <title>Cognatishimia coralii sp. nov., a marine bacterium isolated from coral surrounding seawater.</title>
        <authorList>
            <person name="Liu X."/>
            <person name="Liu S."/>
            <person name="Sun H."/>
            <person name="Zhang Y."/>
        </authorList>
    </citation>
    <scope>NUCLEOTIDE SEQUENCE [LARGE SCALE GENOMIC DNA]</scope>
    <source>
        <strain evidence="1 2">D5M38</strain>
    </source>
</reference>
<proteinExistence type="predicted"/>
<accession>A0ABU8QHM7</accession>
<evidence type="ECO:0000313" key="2">
    <source>
        <dbReference type="Proteomes" id="UP001368270"/>
    </source>
</evidence>
<protein>
    <recommendedName>
        <fullName evidence="3">Apea-like HEPN domain-containing protein</fullName>
    </recommendedName>
</protein>
<evidence type="ECO:0008006" key="3">
    <source>
        <dbReference type="Google" id="ProtNLM"/>
    </source>
</evidence>
<evidence type="ECO:0000313" key="1">
    <source>
        <dbReference type="EMBL" id="MEJ5218912.1"/>
    </source>
</evidence>
<organism evidence="1 2">
    <name type="scientific">Cognatishimia coralii</name>
    <dbReference type="NCBI Taxonomy" id="3083254"/>
    <lineage>
        <taxon>Bacteria</taxon>
        <taxon>Pseudomonadati</taxon>
        <taxon>Pseudomonadota</taxon>
        <taxon>Alphaproteobacteria</taxon>
        <taxon>Rhodobacterales</taxon>
        <taxon>Paracoccaceae</taxon>
        <taxon>Cognatishimia</taxon>
    </lineage>
</organism>
<keyword evidence="2" id="KW-1185">Reference proteome</keyword>
<gene>
    <name evidence="1" type="ORF">WG622_11705</name>
</gene>
<sequence>MKSWQGRLAEALEKLEIAQRPYLERHWQVRGYPPTIHFNDEDVTPYPRDDVLELYDTVLRAKSHREVAYFNDLRSALDPVRGVLRSHPALQRALGHLAGQDKFLIEIANGTSLTWLTVLVVGLMERAREQAEKGFEQAATELGLLLNKSIASSHRSDPLELSLGYDVLLFFGPQIDRQIDIGPDLIVMPFAAVQDWVDSEWIRDFVPEQVDRRDWRQIGAIVRPFDWKPYLHRMNCPRERPIEKRPNFEQDAMSFLELLAISNQTPFIPFAFIDDCIHRAALLLLGKFRNSGGTQRVGIVGRRHDPFRSPPRLHQNSVRQALGAFDLRHSPSFERLAPVRRRLSESLARDGRFVLDDRILDVSQSIELMFEIKGTKIGKQIQLAMSDLLASDEVHGQEIRKATKKFYDVRSAIVHGPSDEHRKRLMHDRVRVFRSGFNLAQQAYFKLLLEE</sequence>
<comment type="caution">
    <text evidence="1">The sequence shown here is derived from an EMBL/GenBank/DDBJ whole genome shotgun (WGS) entry which is preliminary data.</text>
</comment>